<evidence type="ECO:0000256" key="2">
    <source>
        <dbReference type="ARBA" id="ARBA00018602"/>
    </source>
</evidence>
<dbReference type="Pfam" id="PF15518">
    <property type="entry name" value="L_protein_N"/>
    <property type="match status" value="1"/>
</dbReference>
<name>A0A7D7JZG0_9VIRU</name>
<keyword evidence="5" id="KW-0460">Magnesium</keyword>
<dbReference type="GO" id="GO:0003968">
    <property type="term" value="F:RNA-directed RNA polymerase activity"/>
    <property type="evidence" value="ECO:0007669"/>
    <property type="project" value="UniProtKB-KW"/>
</dbReference>
<feature type="region of interest" description="Disordered" evidence="10">
    <location>
        <begin position="2225"/>
        <end position="2329"/>
    </location>
</feature>
<reference evidence="12" key="2">
    <citation type="submission" date="2020-03" db="EMBL/GenBank/DDBJ databases">
        <authorList>
            <person name="Kafer S."/>
            <person name="Paraskevopoulou S."/>
            <person name="Zirkel F."/>
            <person name="Wieseke N."/>
            <person name="Donath A."/>
            <person name="Petersen M."/>
            <person name="Jones T.C."/>
            <person name="Liu S."/>
            <person name="Zhou X."/>
            <person name="Middendorf M."/>
            <person name="Junglen S."/>
            <person name="Misof B."/>
            <person name="Drosten C."/>
        </authorList>
    </citation>
    <scope>NUCLEOTIDE SEQUENCE</scope>
    <source>
        <strain evidence="12">OKIAV281</strain>
    </source>
</reference>
<dbReference type="GO" id="GO:0016787">
    <property type="term" value="F:hydrolase activity"/>
    <property type="evidence" value="ECO:0007669"/>
    <property type="project" value="UniProtKB-KW"/>
</dbReference>
<keyword evidence="12" id="KW-0696">RNA-directed RNA polymerase</keyword>
<evidence type="ECO:0000256" key="6">
    <source>
        <dbReference type="ARBA" id="ARBA00030285"/>
    </source>
</evidence>
<dbReference type="Pfam" id="PF04196">
    <property type="entry name" value="Bunya_RdRp"/>
    <property type="match status" value="1"/>
</dbReference>
<keyword evidence="3" id="KW-0808">Transferase</keyword>
<dbReference type="PROSITE" id="PS50525">
    <property type="entry name" value="RDRP_SSRNA_NEG_SEG"/>
    <property type="match status" value="1"/>
</dbReference>
<evidence type="ECO:0000256" key="5">
    <source>
        <dbReference type="ARBA" id="ARBA00022842"/>
    </source>
</evidence>
<dbReference type="GO" id="GO:0006351">
    <property type="term" value="P:DNA-templated transcription"/>
    <property type="evidence" value="ECO:0007669"/>
    <property type="project" value="InterPro"/>
</dbReference>
<dbReference type="InterPro" id="IPR029124">
    <property type="entry name" value="L_protein_N"/>
</dbReference>
<dbReference type="InterPro" id="IPR007322">
    <property type="entry name" value="RNA_pol_bunyavir"/>
</dbReference>
<dbReference type="InterPro" id="IPR007099">
    <property type="entry name" value="RNA-dir_pol_NSvirus"/>
</dbReference>
<reference evidence="12" key="1">
    <citation type="journal article" date="2019" name="PLoS Pathog.">
        <title>Re-assessing the diversity of negative strand RNA viruses in insects.</title>
        <authorList>
            <person name="Kafer S."/>
            <person name="Paraskevopoulou S."/>
            <person name="Zirkel F."/>
            <person name="Wieseke N."/>
            <person name="Donath A."/>
            <person name="Petersen M."/>
            <person name="Jones T.C."/>
            <person name="Liu S."/>
            <person name="Zhou X."/>
            <person name="Middendorf M."/>
            <person name="Junglen S."/>
            <person name="Misof B."/>
            <person name="Drosten C."/>
        </authorList>
    </citation>
    <scope>NUCLEOTIDE SEQUENCE</scope>
    <source>
        <strain evidence="12">OKIAV281</strain>
    </source>
</reference>
<keyword evidence="4" id="KW-0378">Hydrolase</keyword>
<evidence type="ECO:0000256" key="8">
    <source>
        <dbReference type="ARBA" id="ARBA00031012"/>
    </source>
</evidence>
<evidence type="ECO:0000313" key="12">
    <source>
        <dbReference type="EMBL" id="QMP82130.1"/>
    </source>
</evidence>
<dbReference type="GO" id="GO:0039694">
    <property type="term" value="P:viral RNA genome replication"/>
    <property type="evidence" value="ECO:0007669"/>
    <property type="project" value="InterPro"/>
</dbReference>
<dbReference type="EMBL" id="MT153358">
    <property type="protein sequence ID" value="QMP82130.1"/>
    <property type="molecule type" value="Viral_cRNA"/>
</dbReference>
<sequence>MAQGGKNGRGAEEEKNDFMVEIIQAQYTQYEMDVKPAGPFWRSMMGQETATGNILNFIGHVQTTYNDSKATWEFIDNLDLERTHSVTSILQKGKECDQERERLLIHSWRHDFVSMALSRESTDRRIGEAFGEFADVGDDGSRLTPDFIIQDVSGIYHVFEIGTTRIPETMESKYQEKLFKYESAIQERCINGVKAVLEIIIVSPRSVLSSTKLNLEICEELCTRLAIMLAVEDDLVSKGIFPTETAQESELNMKMELIQHQIKINSEKIKPKTPFLGITDNLVERIKSEKVDQEKVLKYFLNERENVKKERIIRDKRSSRYKMEKYLKTQKKVEGAQTVKPFLNMPLILLPQSKTETTDVKYRAIGTCPTSPALGRVWRSAMNSLDDSPNFQDENLSAILAEAYCQDPIKVKEFQEARKERRNKYHRINIKQTLDQHDLRELAMDGVWAKKYSKEEWLKARRMDQKRPVAWDVNNIDIDDFIKNKALLGKTEVLTTQEKVMDLIALANKSMDNNLKQGEKMVRSWMETKLFQGVDLQCDIALELAISNKQNCSGGNMILKKIRHRNVYALICPTRSVSHTFFSLFYSGKMEKLAEKPFRAVHKCEGGSIADFVSFSAGKIENWANASAFLLSMATFWAWFYELEDSTPESFLGNDEALKMLLLSLLIRLEDKAQTEEVITQSRYMYMEVLKSKQPICPADPGKIIAKLPEFYRSRLAVWCANRLVKTFILMDEDVPERTKSVRNQKLVAEAGGDVRVLLEDHGKDDTEGEDGLPDDHWTGLLNFFTGEPVHNLSKLVNLFYVGYVKNKNETAQGNTDFHLINKTVEEELKFCLEEVERSTGERDDFTIHDGPKPKQYSFNSILYGSRLLAAELKRKLGPNWQDKIEREILRKLARAMTADIATLKASSSLKHTKFEQKVSLADNPEVSRIKVIEAFSELIHLMKQNPFLSLGKFLDHIEGSNGGVIADLFKKQQHGGLREIYVLTPYSRIMQLFVETCSRVICSYFEEETLTHPENKMKLLDEHKTRGCKIAYSRDCYHKDFCSSSDKTRWNQNLVMPAMAIPLLSILPAKFHGLIQRTLNMWSKKAIKLPTSVCTLMLSGTELSSPVYKEMKKEFLTTSHNGPSTEEPRLFHCQYDSFVHLSTGMMQGILHFTSSLLHLTLLHTCKTIGIQILTNEHPACCFTMTSVCSSDDSATILTVFGKGSIVNFTREDMNPFYAGQEMLETFNKMAPYFCMVNSAKSVTGLCDYVEFNSDFLFKNTLAVPIIKFVAASLGITESESFLNRQHQLYGLMSDVMKAGLPAQHTHIVQLSQAYLHYKTMGMNISAVFPEYHKKIQRAPDPMLGFFLLDSELVPGVIGFSYSAWKTAKATNTIRRSTKTSAMGDFVTGPDGSLVESLVVRHGEHVRWTKLQNRVSGGLTKKAIEEIIQEKKEVLYREARNESEVKIQLMAKAISAGVCKSLNKGNPFLQALALSVYSFNTHCFSRSNLQTTESEAGIVKRSKKVEKTSLLGELSRRIEEVEGENTINNNHMSKEVLELMYPNSSRYPEIEKIISSYDGAVLLKSAKIRQRRTMIIIQPTLTSLPVSLLAACRHMWFDIDCNVSSNVLKRCWSTYQEIAPWLSMTCEESLINSPFSNHVELHSFISTATKRCRSFCRIGPGANSQTLTGQISQLIRKSQKESYILERSVDNKIRTTIGSNLKTKLCLALAIPEEKTRERESRNIIERNESICTTKDDLKTLGSRDFALGCIQLFARGKMDPKQISESMYMLRTGCIVTFPTEQRQRQTVNGKKIWVGSGECFIRMQGLDFTISIFHNMALKIVTSDLKELQKRTSMIRHMFREMDLTGLNTARLQLYHDDLMRDGTIDYSDGNMRLKPEYLEIENPNSIAARFDGLNLIPPRSHGTPVYIDTTRRIGYADIDKMRIDYGHGNISLKQISSGRETTILKYYTSDHDLEIKDKSPTIGDKSLWHSWINQNKIKTEKAIEHLAYLSDCVDGQKACEKGRFITTKGMPDRDGAKKKEFDWLIRSLKCRLQTLQLGAVSHQFSKSIATEDIEPPVHNLIEGNEETPYEMIARLMAIGPKFFAENFEDMEGEEEFNLGGEIIYLPKDEGEEIKNKLVETVDVVGNQIFDMVKEHAHPAIPGHTEVIGRSLNTFMHQHPLWDDLIYSLKEENPRFWEMTLDGNVTHEEAEMSEQLMKWLGIKKREKKKTVDSMLTQARIRAAKRRKEEEENASLYSKRISESESDSNEKKSSEESKSSRAAEQIEQMQKQIVIKERWDDSSEEGSQGPSHKVMRKISEESMRSLLPETEETVEEKVNRMSAQDPTVAERAAALDKLLDSMGLDEEEEEDDWPDF</sequence>
<dbReference type="EC" id="2.7.7.48" evidence="1"/>
<evidence type="ECO:0000256" key="1">
    <source>
        <dbReference type="ARBA" id="ARBA00012494"/>
    </source>
</evidence>
<comment type="similarity">
    <text evidence="9">Belongs to the Bunyavirales RNA polymerase family.</text>
</comment>
<feature type="domain" description="RdRp catalytic" evidence="11">
    <location>
        <begin position="1023"/>
        <end position="1232"/>
    </location>
</feature>
<accession>A0A7D7JZG0</accession>
<evidence type="ECO:0000256" key="10">
    <source>
        <dbReference type="SAM" id="MobiDB-lite"/>
    </source>
</evidence>
<proteinExistence type="inferred from homology"/>
<protein>
    <recommendedName>
        <fullName evidence="2">RNA-directed RNA polymerase L</fullName>
        <ecNumber evidence="1">2.7.7.48</ecNumber>
    </recommendedName>
    <alternativeName>
        <fullName evidence="6">Large structural protein</fullName>
    </alternativeName>
    <alternativeName>
        <fullName evidence="8">Replicase</fullName>
    </alternativeName>
    <alternativeName>
        <fullName evidence="7">Transcriptase</fullName>
    </alternativeName>
</protein>
<organism evidence="12">
    <name type="scientific">Dipteran phenui-related virus OKIAV281</name>
    <dbReference type="NCBI Taxonomy" id="2746252"/>
    <lineage>
        <taxon>Viruses</taxon>
        <taxon>Riboviria</taxon>
        <taxon>Orthornavirae</taxon>
        <taxon>Negarnaviricota</taxon>
        <taxon>Polyploviricotina</taxon>
        <taxon>Bunyaviricetes</taxon>
        <taxon>Hareavirales</taxon>
        <taxon>Phenuiviridae</taxon>
    </lineage>
</organism>
<evidence type="ECO:0000256" key="7">
    <source>
        <dbReference type="ARBA" id="ARBA00030436"/>
    </source>
</evidence>
<feature type="compositionally biased region" description="Basic and acidic residues" evidence="10">
    <location>
        <begin position="2241"/>
        <end position="2262"/>
    </location>
</feature>
<evidence type="ECO:0000256" key="4">
    <source>
        <dbReference type="ARBA" id="ARBA00022801"/>
    </source>
</evidence>
<evidence type="ECO:0000256" key="3">
    <source>
        <dbReference type="ARBA" id="ARBA00022679"/>
    </source>
</evidence>
<evidence type="ECO:0000259" key="11">
    <source>
        <dbReference type="PROSITE" id="PS50525"/>
    </source>
</evidence>
<evidence type="ECO:0000256" key="9">
    <source>
        <dbReference type="ARBA" id="ARBA00034123"/>
    </source>
</evidence>
<keyword evidence="12" id="KW-0548">Nucleotidyltransferase</keyword>